<dbReference type="Proteomes" id="UP000249341">
    <property type="component" value="Unassembled WGS sequence"/>
</dbReference>
<dbReference type="InterPro" id="IPR016181">
    <property type="entry name" value="Acyl_CoA_acyltransferase"/>
</dbReference>
<dbReference type="EMBL" id="QLMJ01000005">
    <property type="protein sequence ID" value="RAK38426.1"/>
    <property type="molecule type" value="Genomic_DNA"/>
</dbReference>
<evidence type="ECO:0000313" key="3">
    <source>
        <dbReference type="Proteomes" id="UP000249341"/>
    </source>
</evidence>
<proteinExistence type="predicted"/>
<reference evidence="2 3" key="1">
    <citation type="submission" date="2018-06" db="EMBL/GenBank/DDBJ databases">
        <title>Genomic Encyclopedia of Type Strains, Phase III (KMG-III): the genomes of soil and plant-associated and newly described type strains.</title>
        <authorList>
            <person name="Whitman W."/>
        </authorList>
    </citation>
    <scope>NUCLEOTIDE SEQUENCE [LARGE SCALE GENOMIC DNA]</scope>
    <source>
        <strain evidence="2 3">CGMCC 4.7090</strain>
    </source>
</reference>
<dbReference type="InterPro" id="IPR000182">
    <property type="entry name" value="GNAT_dom"/>
</dbReference>
<gene>
    <name evidence="2" type="ORF">B0I29_105374</name>
</gene>
<dbReference type="GO" id="GO:0016747">
    <property type="term" value="F:acyltransferase activity, transferring groups other than amino-acyl groups"/>
    <property type="evidence" value="ECO:0007669"/>
    <property type="project" value="InterPro"/>
</dbReference>
<dbReference type="Pfam" id="PF00583">
    <property type="entry name" value="Acetyltransf_1"/>
    <property type="match status" value="1"/>
</dbReference>
<evidence type="ECO:0000259" key="1">
    <source>
        <dbReference type="PROSITE" id="PS51186"/>
    </source>
</evidence>
<feature type="domain" description="N-acetyltransferase" evidence="1">
    <location>
        <begin position="1"/>
        <end position="135"/>
    </location>
</feature>
<dbReference type="PROSITE" id="PS51186">
    <property type="entry name" value="GNAT"/>
    <property type="match status" value="1"/>
</dbReference>
<dbReference type="SUPFAM" id="SSF55729">
    <property type="entry name" value="Acyl-CoA N-acyltransferases (Nat)"/>
    <property type="match status" value="1"/>
</dbReference>
<keyword evidence="3" id="KW-1185">Reference proteome</keyword>
<evidence type="ECO:0000313" key="2">
    <source>
        <dbReference type="EMBL" id="RAK38426.1"/>
    </source>
</evidence>
<accession>A0A327ZDF6</accession>
<dbReference type="Gene3D" id="3.40.630.30">
    <property type="match status" value="1"/>
</dbReference>
<dbReference type="AlphaFoldDB" id="A0A327ZDF6"/>
<name>A0A327ZDF6_9ACTN</name>
<sequence length="135" mass="14875">MLQSFPQPGWNDDWREPALQTLVERLSEPEPTMAAFVVDRADGAGLAACVIGIIEKRLGSPSNPGGLVGYVFSVVTDDDQRRQGYSRGCMNALTDWFRSRGVGVVDLRASQDGEPLYESLGFRRTADPAMRLRLT</sequence>
<comment type="caution">
    <text evidence="2">The sequence shown here is derived from an EMBL/GenBank/DDBJ whole genome shotgun (WGS) entry which is preliminary data.</text>
</comment>
<dbReference type="OrthoDB" id="5243104at2"/>
<keyword evidence="2" id="KW-0808">Transferase</keyword>
<protein>
    <submittedName>
        <fullName evidence="2">Acetyltransferase (GNAT) family protein</fullName>
    </submittedName>
</protein>
<organism evidence="2 3">
    <name type="scientific">Actinoplanes lutulentus</name>
    <dbReference type="NCBI Taxonomy" id="1287878"/>
    <lineage>
        <taxon>Bacteria</taxon>
        <taxon>Bacillati</taxon>
        <taxon>Actinomycetota</taxon>
        <taxon>Actinomycetes</taxon>
        <taxon>Micromonosporales</taxon>
        <taxon>Micromonosporaceae</taxon>
        <taxon>Actinoplanes</taxon>
    </lineage>
</organism>